<keyword evidence="11" id="KW-0969">Cilium</keyword>
<gene>
    <name evidence="11" type="primary">flgM</name>
    <name evidence="11" type="ORF">C1702_01745</name>
    <name evidence="12" type="ORF">EV676_102367</name>
</gene>
<evidence type="ECO:0000256" key="3">
    <source>
        <dbReference type="ARBA" id="ARBA00022491"/>
    </source>
</evidence>
<dbReference type="Proteomes" id="UP000239406">
    <property type="component" value="Unassembled WGS sequence"/>
</dbReference>
<name>A0A2S5T9V6_9BURK</name>
<reference evidence="11 13" key="1">
    <citation type="submission" date="2018-02" db="EMBL/GenBank/DDBJ databases">
        <title>Reclassifiation of [Polyangium] brachysporum DSM 7029 as Guopingzhaonella breviflexa gen. nov., sp. nov., a member of the family Comamonadaceae.</title>
        <authorList>
            <person name="Tang B."/>
        </authorList>
    </citation>
    <scope>NUCLEOTIDE SEQUENCE [LARGE SCALE GENOMIC DNA]</scope>
    <source>
        <strain evidence="11 13">DSM 15344</strain>
    </source>
</reference>
<dbReference type="RefSeq" id="WP_104355929.1">
    <property type="nucleotide sequence ID" value="NZ_CALFFA010000024.1"/>
</dbReference>
<dbReference type="GO" id="GO:0045892">
    <property type="term" value="P:negative regulation of DNA-templated transcription"/>
    <property type="evidence" value="ECO:0007669"/>
    <property type="project" value="InterPro"/>
</dbReference>
<dbReference type="NCBIfam" id="TIGR03824">
    <property type="entry name" value="FlgM_jcvi"/>
    <property type="match status" value="1"/>
</dbReference>
<evidence type="ECO:0000256" key="8">
    <source>
        <dbReference type="ARBA" id="ARBA00030117"/>
    </source>
</evidence>
<evidence type="ECO:0000256" key="1">
    <source>
        <dbReference type="ARBA" id="ARBA00005322"/>
    </source>
</evidence>
<dbReference type="Proteomes" id="UP000294772">
    <property type="component" value="Unassembled WGS sequence"/>
</dbReference>
<feature type="region of interest" description="Disordered" evidence="9">
    <location>
        <begin position="1"/>
        <end position="45"/>
    </location>
</feature>
<accession>A0A2S5T9V6</accession>
<keyword evidence="11" id="KW-0282">Flagellum</keyword>
<sequence length="104" mass="10407">MKIGNPIETPVVGGTGAATPRPGVGESSGSAKPAAAAEPGNESATVKLSSTATSLLAATPEFDAEKVAAIRQAIADGTYRIDPEAIADKLIANARELLNRPGPV</sequence>
<dbReference type="GO" id="GO:0044781">
    <property type="term" value="P:bacterial-type flagellum organization"/>
    <property type="evidence" value="ECO:0007669"/>
    <property type="project" value="UniProtKB-KW"/>
</dbReference>
<evidence type="ECO:0000313" key="14">
    <source>
        <dbReference type="Proteomes" id="UP000294772"/>
    </source>
</evidence>
<dbReference type="InterPro" id="IPR007412">
    <property type="entry name" value="FlgM"/>
</dbReference>
<evidence type="ECO:0000256" key="5">
    <source>
        <dbReference type="ARBA" id="ARBA00023015"/>
    </source>
</evidence>
<dbReference type="AlphaFoldDB" id="A0A2S5T9V6"/>
<evidence type="ECO:0000256" key="4">
    <source>
        <dbReference type="ARBA" id="ARBA00022795"/>
    </source>
</evidence>
<feature type="domain" description="Anti-sigma-28 factor FlgM C-terminal" evidence="10">
    <location>
        <begin position="46"/>
        <end position="91"/>
    </location>
</feature>
<dbReference type="OrthoDB" id="5298032at2"/>
<proteinExistence type="inferred from homology"/>
<keyword evidence="4" id="KW-1005">Bacterial flagellum biogenesis</keyword>
<evidence type="ECO:0000256" key="7">
    <source>
        <dbReference type="ARBA" id="ARBA00024739"/>
    </source>
</evidence>
<keyword evidence="3" id="KW-0678">Repressor</keyword>
<keyword evidence="11" id="KW-0966">Cell projection</keyword>
<protein>
    <recommendedName>
        <fullName evidence="2">Negative regulator of flagellin synthesis</fullName>
    </recommendedName>
    <alternativeName>
        <fullName evidence="8">Anti-sigma-28 factor</fullName>
    </alternativeName>
</protein>
<evidence type="ECO:0000259" key="10">
    <source>
        <dbReference type="Pfam" id="PF04316"/>
    </source>
</evidence>
<evidence type="ECO:0000313" key="13">
    <source>
        <dbReference type="Proteomes" id="UP000239406"/>
    </source>
</evidence>
<reference evidence="12 14" key="2">
    <citation type="submission" date="2019-03" db="EMBL/GenBank/DDBJ databases">
        <title>Genomic Encyclopedia of Type Strains, Phase IV (KMG-IV): sequencing the most valuable type-strain genomes for metagenomic binning, comparative biology and taxonomic classification.</title>
        <authorList>
            <person name="Goeker M."/>
        </authorList>
    </citation>
    <scope>NUCLEOTIDE SEQUENCE [LARGE SCALE GENOMIC DNA]</scope>
    <source>
        <strain evidence="12 14">DSM 15264</strain>
    </source>
</reference>
<dbReference type="SUPFAM" id="SSF101498">
    <property type="entry name" value="Anti-sigma factor FlgM"/>
    <property type="match status" value="1"/>
</dbReference>
<keyword evidence="6" id="KW-0804">Transcription</keyword>
<evidence type="ECO:0000256" key="9">
    <source>
        <dbReference type="SAM" id="MobiDB-lite"/>
    </source>
</evidence>
<dbReference type="EMBL" id="PSNY01000001">
    <property type="protein sequence ID" value="PPE71739.1"/>
    <property type="molecule type" value="Genomic_DNA"/>
</dbReference>
<comment type="function">
    <text evidence="7">Responsible for the coupling of flagellin expression to flagellar assembly by preventing expression of the flagellin genes when a component of the middle class of proteins is defective. It negatively regulates flagellar genes by inhibiting the activity of FliA by directly binding to FliA.</text>
</comment>
<comment type="similarity">
    <text evidence="1">Belongs to the FlgM family.</text>
</comment>
<keyword evidence="5" id="KW-0805">Transcription regulation</keyword>
<keyword evidence="13" id="KW-1185">Reference proteome</keyword>
<comment type="caution">
    <text evidence="11">The sequence shown here is derived from an EMBL/GenBank/DDBJ whole genome shotgun (WGS) entry which is preliminary data.</text>
</comment>
<dbReference type="Pfam" id="PF04316">
    <property type="entry name" value="FlgM"/>
    <property type="match status" value="1"/>
</dbReference>
<dbReference type="InterPro" id="IPR031316">
    <property type="entry name" value="FlgM_C"/>
</dbReference>
<organism evidence="11 13">
    <name type="scientific">Caldimonas thermodepolymerans</name>
    <dbReference type="NCBI Taxonomy" id="215580"/>
    <lineage>
        <taxon>Bacteria</taxon>
        <taxon>Pseudomonadati</taxon>
        <taxon>Pseudomonadota</taxon>
        <taxon>Betaproteobacteria</taxon>
        <taxon>Burkholderiales</taxon>
        <taxon>Sphaerotilaceae</taxon>
        <taxon>Caldimonas</taxon>
    </lineage>
</organism>
<evidence type="ECO:0000256" key="6">
    <source>
        <dbReference type="ARBA" id="ARBA00023163"/>
    </source>
</evidence>
<evidence type="ECO:0000313" key="12">
    <source>
        <dbReference type="EMBL" id="TCP08857.1"/>
    </source>
</evidence>
<dbReference type="InterPro" id="IPR035890">
    <property type="entry name" value="Anti-sigma-28_factor_FlgM_sf"/>
</dbReference>
<evidence type="ECO:0000256" key="2">
    <source>
        <dbReference type="ARBA" id="ARBA00017823"/>
    </source>
</evidence>
<evidence type="ECO:0000313" key="11">
    <source>
        <dbReference type="EMBL" id="PPE71739.1"/>
    </source>
</evidence>
<dbReference type="EMBL" id="SLXF01000002">
    <property type="protein sequence ID" value="TCP08857.1"/>
    <property type="molecule type" value="Genomic_DNA"/>
</dbReference>